<gene>
    <name evidence="1" type="ORF">ORJ04_13780</name>
</gene>
<name>A0ABT9I0U9_9GAMM</name>
<dbReference type="EMBL" id="JAPJDZ010000036">
    <property type="protein sequence ID" value="MDP5137019.1"/>
    <property type="molecule type" value="Genomic_DNA"/>
</dbReference>
<proteinExistence type="predicted"/>
<reference evidence="1 2" key="1">
    <citation type="submission" date="2022-11" db="EMBL/GenBank/DDBJ databases">
        <title>Viruses from the air-sea interface of a natural surface slick.</title>
        <authorList>
            <person name="Rahlff J."/>
            <person name="Holmfeldt K."/>
        </authorList>
    </citation>
    <scope>NUCLEOTIDE SEQUENCE [LARGE SCALE GENOMIC DNA]</scope>
    <source>
        <strain evidence="1 2">SMS4</strain>
    </source>
</reference>
<accession>A0ABT9I0U9</accession>
<evidence type="ECO:0000313" key="1">
    <source>
        <dbReference type="EMBL" id="MDP5137019.1"/>
    </source>
</evidence>
<keyword evidence="2" id="KW-1185">Reference proteome</keyword>
<dbReference type="Proteomes" id="UP001231109">
    <property type="component" value="Unassembled WGS sequence"/>
</dbReference>
<protein>
    <submittedName>
        <fullName evidence="1">Uncharacterized protein</fullName>
    </submittedName>
</protein>
<evidence type="ECO:0000313" key="2">
    <source>
        <dbReference type="Proteomes" id="UP001231109"/>
    </source>
</evidence>
<comment type="caution">
    <text evidence="1">The sequence shown here is derived from an EMBL/GenBank/DDBJ whole genome shotgun (WGS) entry which is preliminary data.</text>
</comment>
<dbReference type="RefSeq" id="WP_305976479.1">
    <property type="nucleotide sequence ID" value="NZ_JAPJDY010000009.1"/>
</dbReference>
<sequence length="183" mass="20908">MQKSIVHLVKELSALLLRYPALVTRFERKEPQALAQLGEWLNGAEQLLSSYGIVSVAELAGLRSKLLHPVYHDDHRGSLRKQQLKQAVDMLYDVQHCVQQALTPHQQKLQQSQELLRQLLSMVSQSKAIQYDGHNFNDLVQQVWQLICQHEQLKAGAVQLRSWLSSQDIILLLAEEINPADFV</sequence>
<organism evidence="1 2">
    <name type="scientific">Rheinheimera baltica</name>
    <dbReference type="NCBI Taxonomy" id="67576"/>
    <lineage>
        <taxon>Bacteria</taxon>
        <taxon>Pseudomonadati</taxon>
        <taxon>Pseudomonadota</taxon>
        <taxon>Gammaproteobacteria</taxon>
        <taxon>Chromatiales</taxon>
        <taxon>Chromatiaceae</taxon>
        <taxon>Rheinheimera</taxon>
    </lineage>
</organism>